<dbReference type="RefSeq" id="YP_009097760.1">
    <property type="nucleotide sequence ID" value="NC_025414.1"/>
</dbReference>
<dbReference type="KEGG" id="vg:22113630"/>
<evidence type="ECO:0000313" key="2">
    <source>
        <dbReference type="Proteomes" id="UP000201263"/>
    </source>
</evidence>
<dbReference type="Pfam" id="PF23772">
    <property type="entry name" value="Phage_g100"/>
    <property type="match status" value="1"/>
</dbReference>
<keyword evidence="2" id="KW-1185">Reference proteome</keyword>
<reference evidence="1 2" key="1">
    <citation type="submission" date="2014-07" db="EMBL/GenBank/DDBJ databases">
        <title>Complete Genome of Citrobacter freundii Myophage Miller.</title>
        <authorList>
            <person name="Hwang K."/>
            <person name="Luna A.J."/>
            <person name="Hernandez A.C."/>
            <person name="Everett G.F.K."/>
        </authorList>
    </citation>
    <scope>NUCLEOTIDE SEQUENCE [LARGE SCALE GENOMIC DNA]</scope>
</reference>
<dbReference type="InterPro" id="IPR057112">
    <property type="entry name" value="Phage_g100"/>
</dbReference>
<accession>A0A076YMT7</accession>
<gene>
    <name evidence="1" type="ORF">CPTMiller_00158</name>
</gene>
<name>A0A076YMT7_9CAUD</name>
<organism evidence="1 2">
    <name type="scientific">Citrobacter phage Miller</name>
    <dbReference type="NCBI Taxonomy" id="1527524"/>
    <lineage>
        <taxon>Viruses</taxon>
        <taxon>Duplodnaviria</taxon>
        <taxon>Heunggongvirae</taxon>
        <taxon>Uroviricota</taxon>
        <taxon>Caudoviricetes</taxon>
        <taxon>Pantevenvirales</taxon>
        <taxon>Straboviridae</taxon>
        <taxon>Pseudotevenvirus</taxon>
        <taxon>Pseudotevenvirus miller</taxon>
    </lineage>
</organism>
<proteinExistence type="predicted"/>
<evidence type="ECO:0000313" key="1">
    <source>
        <dbReference type="EMBL" id="AIK68094.1"/>
    </source>
</evidence>
<dbReference type="EMBL" id="KM236237">
    <property type="protein sequence ID" value="AIK68094.1"/>
    <property type="molecule type" value="Genomic_DNA"/>
</dbReference>
<dbReference type="GeneID" id="22113630"/>
<evidence type="ECO:0008006" key="3">
    <source>
        <dbReference type="Google" id="ProtNLM"/>
    </source>
</evidence>
<sequence length="131" mass="15369">MNAFEKRAQLKDIKPGAVLYEVFSINGVKAEMGRKHIITGFPYNHRGIGLFVNGITIYNDWENHSHFSLMDRNVVGRNGYNFHAFFLSEKDAKEYVDQINNDNLPPELREESRKMHREWIVRRAEDALWGM</sequence>
<dbReference type="Proteomes" id="UP000201263">
    <property type="component" value="Segment"/>
</dbReference>
<protein>
    <recommendedName>
        <fullName evidence="3">Endolysin</fullName>
    </recommendedName>
</protein>